<dbReference type="PANTHER" id="PTHR10211">
    <property type="entry name" value="DEOXYRIBODIPYRIMIDINE PHOTOLYASE"/>
    <property type="match status" value="1"/>
</dbReference>
<name>A0A0R3T4U7_RODNA</name>
<protein>
    <submittedName>
        <fullName evidence="4">Photolyase/cryptochrome alpha/beta domain-containing protein</fullName>
    </submittedName>
</protein>
<dbReference type="InterPro" id="IPR052219">
    <property type="entry name" value="Photolyase_Class-2"/>
</dbReference>
<reference evidence="2 3" key="2">
    <citation type="submission" date="2018-11" db="EMBL/GenBank/DDBJ databases">
        <authorList>
            <consortium name="Pathogen Informatics"/>
        </authorList>
    </citation>
    <scope>NUCLEOTIDE SEQUENCE [LARGE SCALE GENOMIC DNA]</scope>
</reference>
<dbReference type="SUPFAM" id="SSF52425">
    <property type="entry name" value="Cryptochrome/photolyase, N-terminal domain"/>
    <property type="match status" value="1"/>
</dbReference>
<gene>
    <name evidence="2" type="ORF">HNAJ_LOCUS2084</name>
</gene>
<dbReference type="STRING" id="102285.A0A0R3T4U7"/>
<dbReference type="Proteomes" id="UP000278807">
    <property type="component" value="Unassembled WGS sequence"/>
</dbReference>
<dbReference type="Gene3D" id="1.25.40.80">
    <property type="match status" value="1"/>
</dbReference>
<dbReference type="EMBL" id="UZAE01000949">
    <property type="protein sequence ID" value="VDN97943.1"/>
    <property type="molecule type" value="Genomic_DNA"/>
</dbReference>
<dbReference type="WBParaSite" id="HNAJ_0000208501-mRNA-1">
    <property type="protein sequence ID" value="HNAJ_0000208501-mRNA-1"/>
    <property type="gene ID" value="HNAJ_0000208501"/>
</dbReference>
<dbReference type="PANTHER" id="PTHR10211:SF0">
    <property type="entry name" value="DEOXYRIBODIPYRIMIDINE PHOTO-LYASE"/>
    <property type="match status" value="1"/>
</dbReference>
<feature type="region of interest" description="Disordered" evidence="1">
    <location>
        <begin position="16"/>
        <end position="36"/>
    </location>
</feature>
<evidence type="ECO:0000256" key="1">
    <source>
        <dbReference type="SAM" id="MobiDB-lite"/>
    </source>
</evidence>
<dbReference type="AlphaFoldDB" id="A0A0R3T4U7"/>
<evidence type="ECO:0000313" key="3">
    <source>
        <dbReference type="Proteomes" id="UP000278807"/>
    </source>
</evidence>
<dbReference type="SUPFAM" id="SSF48173">
    <property type="entry name" value="Cryptochrome/photolyase FAD-binding domain"/>
    <property type="match status" value="1"/>
</dbReference>
<organism evidence="4">
    <name type="scientific">Rodentolepis nana</name>
    <name type="common">Dwarf tapeworm</name>
    <name type="synonym">Hymenolepis nana</name>
    <dbReference type="NCBI Taxonomy" id="102285"/>
    <lineage>
        <taxon>Eukaryota</taxon>
        <taxon>Metazoa</taxon>
        <taxon>Spiralia</taxon>
        <taxon>Lophotrochozoa</taxon>
        <taxon>Platyhelminthes</taxon>
        <taxon>Cestoda</taxon>
        <taxon>Eucestoda</taxon>
        <taxon>Cyclophyllidea</taxon>
        <taxon>Hymenolepididae</taxon>
        <taxon>Rodentolepis</taxon>
    </lineage>
</organism>
<keyword evidence="3" id="KW-1185">Reference proteome</keyword>
<evidence type="ECO:0000313" key="2">
    <source>
        <dbReference type="EMBL" id="VDN97943.1"/>
    </source>
</evidence>
<dbReference type="OrthoDB" id="496749at2759"/>
<reference evidence="4" key="1">
    <citation type="submission" date="2017-02" db="UniProtKB">
        <authorList>
            <consortium name="WormBaseParasite"/>
        </authorList>
    </citation>
    <scope>IDENTIFICATION</scope>
</reference>
<proteinExistence type="predicted"/>
<dbReference type="InterPro" id="IPR036134">
    <property type="entry name" value="Crypto/Photolyase_FAD-like_sf"/>
</dbReference>
<feature type="compositionally biased region" description="Basic and acidic residues" evidence="1">
    <location>
        <begin position="21"/>
        <end position="30"/>
    </location>
</feature>
<dbReference type="InterPro" id="IPR036155">
    <property type="entry name" value="Crypto/Photolyase_N_sf"/>
</dbReference>
<accession>A0A0R3T4U7</accession>
<dbReference type="GO" id="GO:0003904">
    <property type="term" value="F:deoxyribodipyrimidine photo-lyase activity"/>
    <property type="evidence" value="ECO:0007669"/>
    <property type="project" value="TreeGrafter"/>
</dbReference>
<evidence type="ECO:0000313" key="4">
    <source>
        <dbReference type="WBParaSite" id="HNAJ_0000208501-mRNA-1"/>
    </source>
</evidence>
<dbReference type="GO" id="GO:0000719">
    <property type="term" value="P:photoreactive repair"/>
    <property type="evidence" value="ECO:0007669"/>
    <property type="project" value="TreeGrafter"/>
</dbReference>
<sequence>ECKRLNIGFHVIFETGTPKPKTGEKRKADCEPPSNGNADRKFAPLINFLKKIGARVVDAHNVIPVWFASDKVEYAARTIRPKLHEKAKELFTDFPPVVPHPHAKQTEPVDWCGVEEFITGRVNETVEAVEKYKGGAKAGFFQLYTFFHARLPTYEKDRNDPTKDSLSNLSPWLHFGKFNI</sequence>